<dbReference type="InterPro" id="IPR043128">
    <property type="entry name" value="Rev_trsase/Diguanyl_cyclase"/>
</dbReference>
<dbReference type="AlphaFoldDB" id="A0A8B6HSZ2"/>
<evidence type="ECO:0000313" key="3">
    <source>
        <dbReference type="Proteomes" id="UP000596742"/>
    </source>
</evidence>
<dbReference type="FunFam" id="3.30.70.270:FF:000003">
    <property type="entry name" value="Transposon Ty3-G Gag-Pol polyprotein"/>
    <property type="match status" value="1"/>
</dbReference>
<dbReference type="Pfam" id="PF17919">
    <property type="entry name" value="RT_RNaseH_2"/>
    <property type="match status" value="1"/>
</dbReference>
<dbReference type="Pfam" id="PF00078">
    <property type="entry name" value="RVT_1"/>
    <property type="match status" value="1"/>
</dbReference>
<dbReference type="EMBL" id="UYJE01010546">
    <property type="protein sequence ID" value="VDI84199.1"/>
    <property type="molecule type" value="Genomic_DNA"/>
</dbReference>
<dbReference type="InterPro" id="IPR043502">
    <property type="entry name" value="DNA/RNA_pol_sf"/>
</dbReference>
<keyword evidence="3" id="KW-1185">Reference proteome</keyword>
<dbReference type="InterPro" id="IPR000477">
    <property type="entry name" value="RT_dom"/>
</dbReference>
<dbReference type="FunFam" id="3.30.70.270:FF:000020">
    <property type="entry name" value="Transposon Tf2-6 polyprotein-like Protein"/>
    <property type="match status" value="1"/>
</dbReference>
<dbReference type="Gene3D" id="3.30.70.270">
    <property type="match status" value="2"/>
</dbReference>
<dbReference type="InterPro" id="IPR041577">
    <property type="entry name" value="RT_RNaseH_2"/>
</dbReference>
<sequence length="510" mass="59486">MAEPHGNVHFNYFNIITPPMYNGSGNPSNWLLYFRKWIKINSILNENACHYLPFYLKESAKVWFDGLNENIQNSTENLEIGLVERFSRDEDDIELDVKQKENESVLEFFDRLRIIAKDLEIPENLEFIMGKKGLLPKLNTSITLSNPKNLNELKQAAIIAEKCANVRKTIKYSDCSNLNVIKQNKDLDEITEKIETLNSKIKEQMPQKYKPNSIQNWSDKTEKFHINNIEKGHKKQKQNLNIDLSEADLTNDQKEKLRKFVDKNRNVFATDLSEIGMTDVHFHEIDTGNNPPVPLHPNSKQKAAFVTHSGIYEWNRMPYGLRNSSIAFSQVMSQILRGLHWKYVLAYIDDILIFSKTFEEHLQHLEEVFARLRKANFTLKPQKCHFAVKKVNYLGHIISKDGVKVDDSKITIVKNYPRPKNQHEVRQFLGLCNYYRRFVKDYAKITVPLNNLLQKDKEYVWTDKCQTSFENLKQALTTAPVLSYPDMSKPFILTCDASGFSHWLYSRSVR</sequence>
<accession>A0A8B6HSZ2</accession>
<comment type="caution">
    <text evidence="2">The sequence shown here is derived from an EMBL/GenBank/DDBJ whole genome shotgun (WGS) entry which is preliminary data.</text>
</comment>
<dbReference type="PROSITE" id="PS50878">
    <property type="entry name" value="RT_POL"/>
    <property type="match status" value="1"/>
</dbReference>
<proteinExistence type="predicted"/>
<dbReference type="CDD" id="cd01647">
    <property type="entry name" value="RT_LTR"/>
    <property type="match status" value="1"/>
</dbReference>
<protein>
    <recommendedName>
        <fullName evidence="1">Reverse transcriptase domain-containing protein</fullName>
    </recommendedName>
</protein>
<name>A0A8B6HSZ2_MYTGA</name>
<organism evidence="2 3">
    <name type="scientific">Mytilus galloprovincialis</name>
    <name type="common">Mediterranean mussel</name>
    <dbReference type="NCBI Taxonomy" id="29158"/>
    <lineage>
        <taxon>Eukaryota</taxon>
        <taxon>Metazoa</taxon>
        <taxon>Spiralia</taxon>
        <taxon>Lophotrochozoa</taxon>
        <taxon>Mollusca</taxon>
        <taxon>Bivalvia</taxon>
        <taxon>Autobranchia</taxon>
        <taxon>Pteriomorphia</taxon>
        <taxon>Mytilida</taxon>
        <taxon>Mytiloidea</taxon>
        <taxon>Mytilidae</taxon>
        <taxon>Mytilinae</taxon>
        <taxon>Mytilus</taxon>
    </lineage>
</organism>
<dbReference type="SUPFAM" id="SSF56672">
    <property type="entry name" value="DNA/RNA polymerases"/>
    <property type="match status" value="1"/>
</dbReference>
<reference evidence="2" key="1">
    <citation type="submission" date="2018-11" db="EMBL/GenBank/DDBJ databases">
        <authorList>
            <person name="Alioto T."/>
            <person name="Alioto T."/>
        </authorList>
    </citation>
    <scope>NUCLEOTIDE SEQUENCE</scope>
</reference>
<dbReference type="OrthoDB" id="8065943at2759"/>
<dbReference type="PANTHER" id="PTHR33064">
    <property type="entry name" value="POL PROTEIN"/>
    <property type="match status" value="1"/>
</dbReference>
<dbReference type="Proteomes" id="UP000596742">
    <property type="component" value="Unassembled WGS sequence"/>
</dbReference>
<evidence type="ECO:0000313" key="2">
    <source>
        <dbReference type="EMBL" id="VDI84199.1"/>
    </source>
</evidence>
<dbReference type="Gene3D" id="3.10.10.10">
    <property type="entry name" value="HIV Type 1 Reverse Transcriptase, subunit A, domain 1"/>
    <property type="match status" value="1"/>
</dbReference>
<dbReference type="InterPro" id="IPR051320">
    <property type="entry name" value="Viral_Replic_Matur_Polypro"/>
</dbReference>
<evidence type="ECO:0000259" key="1">
    <source>
        <dbReference type="PROSITE" id="PS50878"/>
    </source>
</evidence>
<dbReference type="PANTHER" id="PTHR33064:SF37">
    <property type="entry name" value="RIBONUCLEASE H"/>
    <property type="match status" value="1"/>
</dbReference>
<gene>
    <name evidence="2" type="ORF">MGAL_10B066198</name>
</gene>
<feature type="domain" description="Reverse transcriptase" evidence="1">
    <location>
        <begin position="139"/>
        <end position="398"/>
    </location>
</feature>